<gene>
    <name evidence="5" type="ORF">ESP62_016130</name>
</gene>
<evidence type="ECO:0000256" key="1">
    <source>
        <dbReference type="ARBA" id="ARBA00022722"/>
    </source>
</evidence>
<dbReference type="InterPro" id="IPR013520">
    <property type="entry name" value="Ribonucl_H"/>
</dbReference>
<protein>
    <submittedName>
        <fullName evidence="5">DNA polymerase III subunit epsilon</fullName>
    </submittedName>
</protein>
<accession>A0A641AJ45</accession>
<keyword evidence="1" id="KW-0540">Nuclease</keyword>
<dbReference type="GO" id="GO:0008408">
    <property type="term" value="F:3'-5' exonuclease activity"/>
    <property type="evidence" value="ECO:0007669"/>
    <property type="project" value="TreeGrafter"/>
</dbReference>
<dbReference type="Pfam" id="PF00929">
    <property type="entry name" value="RNase_T"/>
    <property type="match status" value="1"/>
</dbReference>
<dbReference type="SUPFAM" id="SSF53098">
    <property type="entry name" value="Ribonuclease H-like"/>
    <property type="match status" value="1"/>
</dbReference>
<organism evidence="5 6">
    <name type="scientific">Aeromicrobium fastidiosum</name>
    <dbReference type="NCBI Taxonomy" id="52699"/>
    <lineage>
        <taxon>Bacteria</taxon>
        <taxon>Bacillati</taxon>
        <taxon>Actinomycetota</taxon>
        <taxon>Actinomycetes</taxon>
        <taxon>Propionibacteriales</taxon>
        <taxon>Nocardioidaceae</taxon>
        <taxon>Aeromicrobium</taxon>
    </lineage>
</organism>
<dbReference type="EMBL" id="SDPP02000004">
    <property type="protein sequence ID" value="KAA1374897.1"/>
    <property type="molecule type" value="Genomic_DNA"/>
</dbReference>
<evidence type="ECO:0000259" key="4">
    <source>
        <dbReference type="SMART" id="SM00479"/>
    </source>
</evidence>
<dbReference type="GO" id="GO:0003676">
    <property type="term" value="F:nucleic acid binding"/>
    <property type="evidence" value="ECO:0007669"/>
    <property type="project" value="InterPro"/>
</dbReference>
<dbReference type="InterPro" id="IPR036397">
    <property type="entry name" value="RNaseH_sf"/>
</dbReference>
<reference evidence="5" key="1">
    <citation type="submission" date="2019-09" db="EMBL/GenBank/DDBJ databases">
        <authorList>
            <person name="Li J."/>
        </authorList>
    </citation>
    <scope>NUCLEOTIDE SEQUENCE [LARGE SCALE GENOMIC DNA]</scope>
    <source>
        <strain evidence="5">NRBC 14897</strain>
    </source>
</reference>
<dbReference type="Gene3D" id="3.30.420.10">
    <property type="entry name" value="Ribonuclease H-like superfamily/Ribonuclease H"/>
    <property type="match status" value="1"/>
</dbReference>
<sequence length="290" mass="30779">MAGAQRAGAQMRANKYAGACALCGVAVAIAAGRLIGLPGSWRTICLGCSPTPPPQGDHDGWHVAPMASLDLETTGTDPLADRILSFALLGDRSVDVCGLVDAGVDIPEAASAVNGLTAEALAGAPQPVEAVGLIVQWLDDLIERGVGLVVYNAAYDLTMVRAEAARWGVRQPDWQRLLVVDPFVIDWGIERGGLGPRRLSDVAAYYGVALTDAHDATADARAARSIAREIGLRHPLVAAGTLDDLMERQRAWFADRADDWNQYARRVGRTLDDPMGWPLARLGAEPLVTA</sequence>
<comment type="caution">
    <text evidence="5">The sequence shown here is derived from an EMBL/GenBank/DDBJ whole genome shotgun (WGS) entry which is preliminary data.</text>
</comment>
<proteinExistence type="predicted"/>
<dbReference type="Proteomes" id="UP001515100">
    <property type="component" value="Unassembled WGS sequence"/>
</dbReference>
<dbReference type="CDD" id="cd06127">
    <property type="entry name" value="DEDDh"/>
    <property type="match status" value="1"/>
</dbReference>
<evidence type="ECO:0000313" key="5">
    <source>
        <dbReference type="EMBL" id="KAA1374897.1"/>
    </source>
</evidence>
<feature type="domain" description="Exonuclease" evidence="4">
    <location>
        <begin position="65"/>
        <end position="236"/>
    </location>
</feature>
<dbReference type="SMART" id="SM00479">
    <property type="entry name" value="EXOIII"/>
    <property type="match status" value="1"/>
</dbReference>
<keyword evidence="3" id="KW-0269">Exonuclease</keyword>
<dbReference type="OrthoDB" id="190275at2"/>
<dbReference type="AlphaFoldDB" id="A0A641AJ45"/>
<keyword evidence="6" id="KW-1185">Reference proteome</keyword>
<keyword evidence="2" id="KW-0378">Hydrolase</keyword>
<name>A0A641AJ45_9ACTN</name>
<dbReference type="PANTHER" id="PTHR30231:SF4">
    <property type="entry name" value="PROTEIN NEN2"/>
    <property type="match status" value="1"/>
</dbReference>
<dbReference type="GO" id="GO:0005829">
    <property type="term" value="C:cytosol"/>
    <property type="evidence" value="ECO:0007669"/>
    <property type="project" value="TreeGrafter"/>
</dbReference>
<dbReference type="PANTHER" id="PTHR30231">
    <property type="entry name" value="DNA POLYMERASE III SUBUNIT EPSILON"/>
    <property type="match status" value="1"/>
</dbReference>
<evidence type="ECO:0000256" key="3">
    <source>
        <dbReference type="ARBA" id="ARBA00022839"/>
    </source>
</evidence>
<dbReference type="InterPro" id="IPR012337">
    <property type="entry name" value="RNaseH-like_sf"/>
</dbReference>
<evidence type="ECO:0000256" key="2">
    <source>
        <dbReference type="ARBA" id="ARBA00022801"/>
    </source>
</evidence>
<evidence type="ECO:0000313" key="6">
    <source>
        <dbReference type="Proteomes" id="UP001515100"/>
    </source>
</evidence>